<name>A0A269ZBH9_9MICO</name>
<proteinExistence type="predicted"/>
<dbReference type="EMBL" id="NCWY01000008">
    <property type="protein sequence ID" value="PAK95162.1"/>
    <property type="molecule type" value="Genomic_DNA"/>
</dbReference>
<reference evidence="1 3" key="1">
    <citation type="submission" date="2017-04" db="EMBL/GenBank/DDBJ databases">
        <title>Kefir bacterial isolates.</title>
        <authorList>
            <person name="Kim Y."/>
            <person name="Blasche S."/>
            <person name="Patil K.R."/>
        </authorList>
    </citation>
    <scope>NUCLEOTIDE SEQUENCE [LARGE SCALE GENOMIC DNA]</scope>
    <source>
        <strain evidence="1 3">OG2</strain>
    </source>
</reference>
<sequence>MLRKEGDTVMTVMYENEGELASRKAAILEELHMTPEELEENAGNYKLDAGQRVLYREYHILASLSGD</sequence>
<gene>
    <name evidence="1" type="ORF">B8X04_10045</name>
    <name evidence="2" type="ORF">NCTC12391_01911</name>
</gene>
<evidence type="ECO:0000313" key="4">
    <source>
        <dbReference type="Proteomes" id="UP000386281"/>
    </source>
</evidence>
<evidence type="ECO:0000313" key="1">
    <source>
        <dbReference type="EMBL" id="PAK95162.1"/>
    </source>
</evidence>
<dbReference type="Proteomes" id="UP000216867">
    <property type="component" value="Unassembled WGS sequence"/>
</dbReference>
<protein>
    <submittedName>
        <fullName evidence="1">Uncharacterized protein</fullName>
    </submittedName>
</protein>
<reference evidence="2 4" key="2">
    <citation type="submission" date="2019-02" db="EMBL/GenBank/DDBJ databases">
        <authorList>
            <consortium name="Pathogen Informatics"/>
        </authorList>
    </citation>
    <scope>NUCLEOTIDE SEQUENCE [LARGE SCALE GENOMIC DNA]</scope>
    <source>
        <strain evidence="2 4">3012STDY7078520</strain>
    </source>
</reference>
<dbReference type="AlphaFoldDB" id="A0A269ZBH9"/>
<dbReference type="Proteomes" id="UP000386281">
    <property type="component" value="Unassembled WGS sequence"/>
</dbReference>
<evidence type="ECO:0000313" key="3">
    <source>
        <dbReference type="Proteomes" id="UP000216867"/>
    </source>
</evidence>
<evidence type="ECO:0000313" key="2">
    <source>
        <dbReference type="EMBL" id="VEW13697.1"/>
    </source>
</evidence>
<organism evidence="1 3">
    <name type="scientific">Brevibacterium casei</name>
    <dbReference type="NCBI Taxonomy" id="33889"/>
    <lineage>
        <taxon>Bacteria</taxon>
        <taxon>Bacillati</taxon>
        <taxon>Actinomycetota</taxon>
        <taxon>Actinomycetes</taxon>
        <taxon>Micrococcales</taxon>
        <taxon>Brevibacteriaceae</taxon>
        <taxon>Brevibacterium</taxon>
    </lineage>
</organism>
<accession>A0A269ZBH9</accession>
<dbReference type="EMBL" id="CAACXN010000015">
    <property type="protein sequence ID" value="VEW13697.1"/>
    <property type="molecule type" value="Genomic_DNA"/>
</dbReference>